<dbReference type="GO" id="GO:0004140">
    <property type="term" value="F:dephospho-CoA kinase activity"/>
    <property type="evidence" value="ECO:0007669"/>
    <property type="project" value="UniProtKB-EC"/>
</dbReference>
<comment type="pathway">
    <text evidence="5">Cofactor biosynthesis; coenzyme A biosynthesis; CoA from (R)-pantothenate: step 5/5.</text>
</comment>
<dbReference type="HAMAP" id="MF_00376">
    <property type="entry name" value="Dephospho_CoA_kinase"/>
    <property type="match status" value="1"/>
</dbReference>
<evidence type="ECO:0000256" key="5">
    <source>
        <dbReference type="HAMAP-Rule" id="MF_00376"/>
    </source>
</evidence>
<keyword evidence="5 7" id="KW-0418">Kinase</keyword>
<dbReference type="PANTHER" id="PTHR10695">
    <property type="entry name" value="DEPHOSPHO-COA KINASE-RELATED"/>
    <property type="match status" value="1"/>
</dbReference>
<reference evidence="7" key="1">
    <citation type="submission" date="2023-06" db="EMBL/GenBank/DDBJ databases">
        <authorList>
            <person name="Zhang S."/>
        </authorList>
    </citation>
    <scope>NUCLEOTIDE SEQUENCE</scope>
    <source>
        <strain evidence="7">SG2303</strain>
    </source>
</reference>
<keyword evidence="3 5" id="KW-0067">ATP-binding</keyword>
<evidence type="ECO:0000313" key="7">
    <source>
        <dbReference type="EMBL" id="MDN0077291.1"/>
    </source>
</evidence>
<evidence type="ECO:0000256" key="4">
    <source>
        <dbReference type="ARBA" id="ARBA00022993"/>
    </source>
</evidence>
<dbReference type="PANTHER" id="PTHR10695:SF46">
    <property type="entry name" value="BIFUNCTIONAL COENZYME A SYNTHASE-RELATED"/>
    <property type="match status" value="1"/>
</dbReference>
<dbReference type="Proteomes" id="UP001168540">
    <property type="component" value="Unassembled WGS sequence"/>
</dbReference>
<evidence type="ECO:0000256" key="1">
    <source>
        <dbReference type="ARBA" id="ARBA00009018"/>
    </source>
</evidence>
<dbReference type="EC" id="2.7.1.24" evidence="5 6"/>
<proteinExistence type="inferred from homology"/>
<comment type="subcellular location">
    <subcellularLocation>
        <location evidence="5">Cytoplasm</location>
    </subcellularLocation>
</comment>
<dbReference type="PROSITE" id="PS51219">
    <property type="entry name" value="DPCK"/>
    <property type="match status" value="1"/>
</dbReference>
<organism evidence="7 8">
    <name type="scientific">Crenobacter oryzisoli</name>
    <dbReference type="NCBI Taxonomy" id="3056844"/>
    <lineage>
        <taxon>Bacteria</taxon>
        <taxon>Pseudomonadati</taxon>
        <taxon>Pseudomonadota</taxon>
        <taxon>Betaproteobacteria</taxon>
        <taxon>Neisseriales</taxon>
        <taxon>Neisseriaceae</taxon>
        <taxon>Crenobacter</taxon>
    </lineage>
</organism>
<dbReference type="InterPro" id="IPR001977">
    <property type="entry name" value="Depp_CoAkinase"/>
</dbReference>
<protein>
    <recommendedName>
        <fullName evidence="5 6">Dephospho-CoA kinase</fullName>
        <ecNumber evidence="5 6">2.7.1.24</ecNumber>
    </recommendedName>
    <alternativeName>
        <fullName evidence="5">Dephosphocoenzyme A kinase</fullName>
    </alternativeName>
</protein>
<keyword evidence="4 5" id="KW-0173">Coenzyme A biosynthesis</keyword>
<comment type="function">
    <text evidence="5">Catalyzes the phosphorylation of the 3'-hydroxyl group of dephosphocoenzyme A to form coenzyme A.</text>
</comment>
<evidence type="ECO:0000256" key="6">
    <source>
        <dbReference type="NCBIfam" id="TIGR00152"/>
    </source>
</evidence>
<dbReference type="NCBIfam" id="TIGR00152">
    <property type="entry name" value="dephospho-CoA kinase"/>
    <property type="match status" value="1"/>
</dbReference>
<comment type="catalytic activity">
    <reaction evidence="5">
        <text>3'-dephospho-CoA + ATP = ADP + CoA + H(+)</text>
        <dbReference type="Rhea" id="RHEA:18245"/>
        <dbReference type="ChEBI" id="CHEBI:15378"/>
        <dbReference type="ChEBI" id="CHEBI:30616"/>
        <dbReference type="ChEBI" id="CHEBI:57287"/>
        <dbReference type="ChEBI" id="CHEBI:57328"/>
        <dbReference type="ChEBI" id="CHEBI:456216"/>
        <dbReference type="EC" id="2.7.1.24"/>
    </reaction>
</comment>
<evidence type="ECO:0000256" key="3">
    <source>
        <dbReference type="ARBA" id="ARBA00022840"/>
    </source>
</evidence>
<keyword evidence="5" id="KW-0963">Cytoplasm</keyword>
<sequence length="204" mass="21985">MVNKVVGLTGGIGSGKSTVAELFAERGVTVVDTDRISHQLTGPNGGAMAAIEAEFGSTVVRKDRALDREAMRGIVFSDPGARVRLEAILHPLIRAESERQLCLAEGPYALLVVPLLFETGHYDALLARVLVVDCSEEVQRHRVMQRNGLDEATVSAIMAAQLPRAERLARADDVIDNNDGLAALTLQVDAKHRYYLANLVADSA</sequence>
<comment type="similarity">
    <text evidence="1 5">Belongs to the CoaE family.</text>
</comment>
<accession>A0ABT7XU29</accession>
<evidence type="ECO:0000313" key="8">
    <source>
        <dbReference type="Proteomes" id="UP001168540"/>
    </source>
</evidence>
<evidence type="ECO:0000256" key="2">
    <source>
        <dbReference type="ARBA" id="ARBA00022741"/>
    </source>
</evidence>
<name>A0ABT7XU29_9NEIS</name>
<gene>
    <name evidence="5 7" type="primary">coaE</name>
    <name evidence="7" type="ORF">QU481_20875</name>
</gene>
<dbReference type="EMBL" id="JAUEDK010000060">
    <property type="protein sequence ID" value="MDN0077291.1"/>
    <property type="molecule type" value="Genomic_DNA"/>
</dbReference>
<dbReference type="SUPFAM" id="SSF52540">
    <property type="entry name" value="P-loop containing nucleoside triphosphate hydrolases"/>
    <property type="match status" value="1"/>
</dbReference>
<dbReference type="CDD" id="cd02022">
    <property type="entry name" value="DPCK"/>
    <property type="match status" value="1"/>
</dbReference>
<dbReference type="Pfam" id="PF01121">
    <property type="entry name" value="CoaE"/>
    <property type="match status" value="1"/>
</dbReference>
<keyword evidence="5 7" id="KW-0808">Transferase</keyword>
<dbReference type="Gene3D" id="3.40.50.300">
    <property type="entry name" value="P-loop containing nucleotide triphosphate hydrolases"/>
    <property type="match status" value="1"/>
</dbReference>
<dbReference type="InterPro" id="IPR027417">
    <property type="entry name" value="P-loop_NTPase"/>
</dbReference>
<keyword evidence="8" id="KW-1185">Reference proteome</keyword>
<feature type="binding site" evidence="5">
    <location>
        <begin position="13"/>
        <end position="18"/>
    </location>
    <ligand>
        <name>ATP</name>
        <dbReference type="ChEBI" id="CHEBI:30616"/>
    </ligand>
</feature>
<keyword evidence="2 5" id="KW-0547">Nucleotide-binding</keyword>
<dbReference type="RefSeq" id="WP_289831941.1">
    <property type="nucleotide sequence ID" value="NZ_JAUEDK010000060.1"/>
</dbReference>
<comment type="caution">
    <text evidence="7">The sequence shown here is derived from an EMBL/GenBank/DDBJ whole genome shotgun (WGS) entry which is preliminary data.</text>
</comment>